<name>A0ABQ5TY76_9PROT</name>
<reference evidence="9" key="1">
    <citation type="journal article" date="2014" name="Int. J. Syst. Evol. Microbiol.">
        <title>Complete genome of a new Firmicutes species belonging to the dominant human colonic microbiota ('Ruminococcus bicirculans') reveals two chromosomes and a selective capacity to utilize plant glucans.</title>
        <authorList>
            <consortium name="NISC Comparative Sequencing Program"/>
            <person name="Wegmann U."/>
            <person name="Louis P."/>
            <person name="Goesmann A."/>
            <person name="Henrissat B."/>
            <person name="Duncan S.H."/>
            <person name="Flint H.J."/>
        </authorList>
    </citation>
    <scope>NUCLEOTIDE SEQUENCE</scope>
    <source>
        <strain evidence="9">NBRC 103408</strain>
    </source>
</reference>
<comment type="subcellular location">
    <subcellularLocation>
        <location evidence="7">Cell inner membrane</location>
        <topology evidence="7">Multi-pass membrane protein</topology>
    </subcellularLocation>
    <subcellularLocation>
        <location evidence="1">Cell membrane</location>
        <topology evidence="1">Multi-pass membrane protein</topology>
    </subcellularLocation>
</comment>
<protein>
    <recommendedName>
        <fullName evidence="7">TRAP transporter small permease protein</fullName>
    </recommendedName>
</protein>
<dbReference type="Pfam" id="PF04290">
    <property type="entry name" value="DctQ"/>
    <property type="match status" value="1"/>
</dbReference>
<evidence type="ECO:0000256" key="2">
    <source>
        <dbReference type="ARBA" id="ARBA00022448"/>
    </source>
</evidence>
<dbReference type="InterPro" id="IPR055348">
    <property type="entry name" value="DctQ"/>
</dbReference>
<sequence length="169" mass="18368">MVTNTQSWTRAYALVHRLCEIWALAGGVLLLAVVLVNAYSITADILFGIPLTGDFELTEMGIAIAIFSFLPYCQITGSNVSADIFTMRAGRLALALMGLLAGLLALAFSLILLWRMSAGLQDYITYEEVTAIFSIPIWIGFIPALVSLCLLVAASLMTAIDCMKTRRRA</sequence>
<feature type="transmembrane region" description="Helical" evidence="7">
    <location>
        <begin position="92"/>
        <end position="115"/>
    </location>
</feature>
<evidence type="ECO:0000256" key="5">
    <source>
        <dbReference type="ARBA" id="ARBA00022989"/>
    </source>
</evidence>
<evidence type="ECO:0000256" key="4">
    <source>
        <dbReference type="ARBA" id="ARBA00022692"/>
    </source>
</evidence>
<keyword evidence="6 7" id="KW-0472">Membrane</keyword>
<comment type="subunit">
    <text evidence="7">The complex comprises the extracytoplasmic solute receptor protein and the two transmembrane proteins.</text>
</comment>
<keyword evidence="7" id="KW-0997">Cell inner membrane</keyword>
<feature type="domain" description="Tripartite ATP-independent periplasmic transporters DctQ component" evidence="8">
    <location>
        <begin position="40"/>
        <end position="162"/>
    </location>
</feature>
<dbReference type="RefSeq" id="WP_169558865.1">
    <property type="nucleotide sequence ID" value="NZ_BSNF01000001.1"/>
</dbReference>
<keyword evidence="3" id="KW-1003">Cell membrane</keyword>
<keyword evidence="5 7" id="KW-1133">Transmembrane helix</keyword>
<comment type="function">
    <text evidence="7">Part of the tripartite ATP-independent periplasmic (TRAP) transport system.</text>
</comment>
<gene>
    <name evidence="9" type="ORF">GCM10007924_00380</name>
</gene>
<evidence type="ECO:0000313" key="10">
    <source>
        <dbReference type="Proteomes" id="UP001161409"/>
    </source>
</evidence>
<comment type="caution">
    <text evidence="9">The sequence shown here is derived from an EMBL/GenBank/DDBJ whole genome shotgun (WGS) entry which is preliminary data.</text>
</comment>
<evidence type="ECO:0000259" key="8">
    <source>
        <dbReference type="Pfam" id="PF04290"/>
    </source>
</evidence>
<feature type="transmembrane region" description="Helical" evidence="7">
    <location>
        <begin position="135"/>
        <end position="160"/>
    </location>
</feature>
<comment type="similarity">
    <text evidence="7">Belongs to the TRAP transporter small permease family.</text>
</comment>
<evidence type="ECO:0000256" key="7">
    <source>
        <dbReference type="RuleBase" id="RU369079"/>
    </source>
</evidence>
<accession>A0ABQ5TY76</accession>
<feature type="transmembrane region" description="Helical" evidence="7">
    <location>
        <begin position="60"/>
        <end position="80"/>
    </location>
</feature>
<reference evidence="9" key="2">
    <citation type="submission" date="2023-01" db="EMBL/GenBank/DDBJ databases">
        <title>Draft genome sequence of Sneathiella chinensis strain NBRC 103408.</title>
        <authorList>
            <person name="Sun Q."/>
            <person name="Mori K."/>
        </authorList>
    </citation>
    <scope>NUCLEOTIDE SEQUENCE</scope>
    <source>
        <strain evidence="9">NBRC 103408</strain>
    </source>
</reference>
<organism evidence="9 10">
    <name type="scientific">Sneathiella chinensis</name>
    <dbReference type="NCBI Taxonomy" id="349750"/>
    <lineage>
        <taxon>Bacteria</taxon>
        <taxon>Pseudomonadati</taxon>
        <taxon>Pseudomonadota</taxon>
        <taxon>Alphaproteobacteria</taxon>
        <taxon>Sneathiellales</taxon>
        <taxon>Sneathiellaceae</taxon>
        <taxon>Sneathiella</taxon>
    </lineage>
</organism>
<keyword evidence="4 7" id="KW-0812">Transmembrane</keyword>
<keyword evidence="2 7" id="KW-0813">Transport</keyword>
<feature type="transmembrane region" description="Helical" evidence="7">
    <location>
        <begin position="21"/>
        <end position="40"/>
    </location>
</feature>
<evidence type="ECO:0000256" key="6">
    <source>
        <dbReference type="ARBA" id="ARBA00023136"/>
    </source>
</evidence>
<evidence type="ECO:0000256" key="3">
    <source>
        <dbReference type="ARBA" id="ARBA00022475"/>
    </source>
</evidence>
<dbReference type="Proteomes" id="UP001161409">
    <property type="component" value="Unassembled WGS sequence"/>
</dbReference>
<evidence type="ECO:0000313" key="9">
    <source>
        <dbReference type="EMBL" id="GLQ04817.1"/>
    </source>
</evidence>
<keyword evidence="10" id="KW-1185">Reference proteome</keyword>
<evidence type="ECO:0000256" key="1">
    <source>
        <dbReference type="ARBA" id="ARBA00004651"/>
    </source>
</evidence>
<dbReference type="EMBL" id="BSNF01000001">
    <property type="protein sequence ID" value="GLQ04817.1"/>
    <property type="molecule type" value="Genomic_DNA"/>
</dbReference>
<proteinExistence type="inferred from homology"/>